<gene>
    <name evidence="1" type="ORF">ATK36_2616</name>
</gene>
<organism evidence="1 2">
    <name type="scientific">Amycolatopsis sulphurea</name>
    <dbReference type="NCBI Taxonomy" id="76022"/>
    <lineage>
        <taxon>Bacteria</taxon>
        <taxon>Bacillati</taxon>
        <taxon>Actinomycetota</taxon>
        <taxon>Actinomycetes</taxon>
        <taxon>Pseudonocardiales</taxon>
        <taxon>Pseudonocardiaceae</taxon>
        <taxon>Amycolatopsis</taxon>
    </lineage>
</organism>
<protein>
    <submittedName>
        <fullName evidence="1">Uncharacterized protein</fullName>
    </submittedName>
</protein>
<accession>A0A2A9FAP4</accession>
<dbReference type="Proteomes" id="UP000243542">
    <property type="component" value="Unassembled WGS sequence"/>
</dbReference>
<evidence type="ECO:0000313" key="2">
    <source>
        <dbReference type="Proteomes" id="UP000243542"/>
    </source>
</evidence>
<keyword evidence="2" id="KW-1185">Reference proteome</keyword>
<comment type="caution">
    <text evidence="1">The sequence shown here is derived from an EMBL/GenBank/DDBJ whole genome shotgun (WGS) entry which is preliminary data.</text>
</comment>
<dbReference type="EMBL" id="PDJK01000002">
    <property type="protein sequence ID" value="PFG47570.1"/>
    <property type="molecule type" value="Genomic_DNA"/>
</dbReference>
<evidence type="ECO:0000313" key="1">
    <source>
        <dbReference type="EMBL" id="PFG47570.1"/>
    </source>
</evidence>
<reference evidence="1 2" key="1">
    <citation type="submission" date="2017-10" db="EMBL/GenBank/DDBJ databases">
        <title>Sequencing the genomes of 1000 actinobacteria strains.</title>
        <authorList>
            <person name="Klenk H.-P."/>
        </authorList>
    </citation>
    <scope>NUCLEOTIDE SEQUENCE [LARGE SCALE GENOMIC DNA]</scope>
    <source>
        <strain evidence="1 2">DSM 46092</strain>
    </source>
</reference>
<name>A0A2A9FAP4_9PSEU</name>
<dbReference type="AlphaFoldDB" id="A0A2A9FAP4"/>
<proteinExistence type="predicted"/>
<sequence length="33" mass="3597">MLARLILLGIVLGYERAVSLMPEPCVVISYCAC</sequence>